<evidence type="ECO:0000256" key="8">
    <source>
        <dbReference type="PIRSR" id="PIRSR601580-3"/>
    </source>
</evidence>
<reference evidence="12" key="1">
    <citation type="submission" date="2016-05" db="EMBL/GenBank/DDBJ databases">
        <title>Comparative genomics of biotechnologically important yeasts.</title>
        <authorList>
            <consortium name="DOE Joint Genome Institute"/>
            <person name="Riley R."/>
            <person name="Haridas S."/>
            <person name="Wolfe K.H."/>
            <person name="Lopes M.R."/>
            <person name="Hittinger C.T."/>
            <person name="Goker M."/>
            <person name="Salamov A."/>
            <person name="Wisecaver J."/>
            <person name="Long T.M."/>
            <person name="Aerts A.L."/>
            <person name="Barry K."/>
            <person name="Choi C."/>
            <person name="Clum A."/>
            <person name="Coughlan A.Y."/>
            <person name="Deshpande S."/>
            <person name="Douglass A.P."/>
            <person name="Hanson S.J."/>
            <person name="Klenk H.-P."/>
            <person name="Labutti K."/>
            <person name="Lapidus A."/>
            <person name="Lindquist E."/>
            <person name="Lipzen A."/>
            <person name="Meier-Kolthoff J.P."/>
            <person name="Ohm R.A."/>
            <person name="Otillar R.P."/>
            <person name="Pangilinan J."/>
            <person name="Peng Y."/>
            <person name="Rokas A."/>
            <person name="Rosa C.A."/>
            <person name="Scheuner C."/>
            <person name="Sibirny A.A."/>
            <person name="Slot J.C."/>
            <person name="Stielow J.B."/>
            <person name="Sun H."/>
            <person name="Kurtzman C.P."/>
            <person name="Blackwell M."/>
            <person name="Grigoriev I.V."/>
            <person name="Jeffries T.W."/>
        </authorList>
    </citation>
    <scope>NUCLEOTIDE SEQUENCE [LARGE SCALE GENOMIC DNA]</scope>
    <source>
        <strain evidence="12">NRRL Y-2460</strain>
    </source>
</reference>
<evidence type="ECO:0008006" key="13">
    <source>
        <dbReference type="Google" id="ProtNLM"/>
    </source>
</evidence>
<keyword evidence="4 9" id="KW-0256">Endoplasmic reticulum</keyword>
<accession>A0A1E4TX53</accession>
<feature type="chain" id="PRO_5009027790" description="Calnexin" evidence="9">
    <location>
        <begin position="20"/>
        <end position="584"/>
    </location>
</feature>
<feature type="disulfide bond" evidence="8">
    <location>
        <begin position="132"/>
        <end position="169"/>
    </location>
</feature>
<dbReference type="Pfam" id="PF00262">
    <property type="entry name" value="Calreticulin"/>
    <property type="match status" value="1"/>
</dbReference>
<keyword evidence="8" id="KW-1015">Disulfide bond</keyword>
<evidence type="ECO:0000256" key="6">
    <source>
        <dbReference type="ARBA" id="ARBA00023136"/>
    </source>
</evidence>
<keyword evidence="9" id="KW-0732">Signal</keyword>
<feature type="region of interest" description="Disordered" evidence="10">
    <location>
        <begin position="239"/>
        <end position="299"/>
    </location>
</feature>
<evidence type="ECO:0000256" key="10">
    <source>
        <dbReference type="SAM" id="MobiDB-lite"/>
    </source>
</evidence>
<evidence type="ECO:0000313" key="11">
    <source>
        <dbReference type="EMBL" id="ODV96373.1"/>
    </source>
</evidence>
<dbReference type="GO" id="GO:0051082">
    <property type="term" value="F:unfolded protein binding"/>
    <property type="evidence" value="ECO:0007669"/>
    <property type="project" value="InterPro"/>
</dbReference>
<feature type="region of interest" description="Disordered" evidence="10">
    <location>
        <begin position="537"/>
        <end position="584"/>
    </location>
</feature>
<dbReference type="GO" id="GO:0005789">
    <property type="term" value="C:endoplasmic reticulum membrane"/>
    <property type="evidence" value="ECO:0007669"/>
    <property type="project" value="UniProtKB-SubCell"/>
</dbReference>
<organism evidence="11 12">
    <name type="scientific">Pachysolen tannophilus NRRL Y-2460</name>
    <dbReference type="NCBI Taxonomy" id="669874"/>
    <lineage>
        <taxon>Eukaryota</taxon>
        <taxon>Fungi</taxon>
        <taxon>Dikarya</taxon>
        <taxon>Ascomycota</taxon>
        <taxon>Saccharomycotina</taxon>
        <taxon>Pichiomycetes</taxon>
        <taxon>Pachysolenaceae</taxon>
        <taxon>Pachysolen</taxon>
    </lineage>
</organism>
<evidence type="ECO:0000256" key="4">
    <source>
        <dbReference type="ARBA" id="ARBA00022824"/>
    </source>
</evidence>
<dbReference type="EMBL" id="KV454013">
    <property type="protein sequence ID" value="ODV96373.1"/>
    <property type="molecule type" value="Genomic_DNA"/>
</dbReference>
<dbReference type="GO" id="GO:0006457">
    <property type="term" value="P:protein folding"/>
    <property type="evidence" value="ECO:0007669"/>
    <property type="project" value="InterPro"/>
</dbReference>
<sequence>MKFSSIAVPTAALLVGAMASDTTKSSVEHPEFTPYSKDELASDSFYEDFQDDGSVERWLVSHAKKDDEFTYVGKWAFEQSIVNPGFKNDKGLVLKSQAAHHAIDVQLPEVFDNTDNTLVLQYEVKLQNGLNCGGAYIKLLSAEGFPTSKDGDEFNNETPYQIMFGPDKCGMTNKVHFIIRRKNPVTGVYEEKHLRTPPMSRIVKTTSLYTLIIKPNNDFEIRINGEVAKAGNLLDEHLFSPSFNPPTEIEDPDDIKPEDWDEREQIPDPEQAEKPEDWDEDAPSKIPDPNAVKPEDWDEDELAYIPDPDAEKPEDWDDEEDGEWIAPEIPNPKCQEHGCGKWDPPLIKNPNYKGKWRQPLIPNPNYKGVWKPRTIPNPDYYEDVNASNLEAIAGLGFELWTLQEDILFDNIYLGHHIEEAEAIGNATFVPKLKIEEETSAANAPKPDFEPDLPPSLEEDANNILANVVDFVKIKSSEFIDSAVDYYYDFQAAPLNTLSSRPFEAVYYSGILLYVVFVLAGVWGALVYLFTGGSAANPAATTTTPSTTSSTTTTTNTKPKETSEEDEEIIEEKDSKATGASRRLE</sequence>
<dbReference type="SUPFAM" id="SSF49899">
    <property type="entry name" value="Concanavalin A-like lectins/glucanases"/>
    <property type="match status" value="1"/>
</dbReference>
<dbReference type="PRINTS" id="PR00626">
    <property type="entry name" value="CALRETICULIN"/>
</dbReference>
<feature type="compositionally biased region" description="Basic and acidic residues" evidence="10">
    <location>
        <begin position="571"/>
        <end position="584"/>
    </location>
</feature>
<keyword evidence="6 9" id="KW-0472">Membrane</keyword>
<dbReference type="InterPro" id="IPR018124">
    <property type="entry name" value="Calret/calnex_CS"/>
</dbReference>
<comment type="similarity">
    <text evidence="2 9">Belongs to the calreticulin family.</text>
</comment>
<dbReference type="InterPro" id="IPR001580">
    <property type="entry name" value="Calret/calnex"/>
</dbReference>
<dbReference type="PROSITE" id="PS00805">
    <property type="entry name" value="CALRETICULIN_REPEAT"/>
    <property type="match status" value="1"/>
</dbReference>
<dbReference type="PROSITE" id="PS00803">
    <property type="entry name" value="CALRETICULIN_1"/>
    <property type="match status" value="1"/>
</dbReference>
<dbReference type="InterPro" id="IPR013320">
    <property type="entry name" value="ConA-like_dom_sf"/>
</dbReference>
<proteinExistence type="inferred from homology"/>
<dbReference type="GO" id="GO:0036503">
    <property type="term" value="P:ERAD pathway"/>
    <property type="evidence" value="ECO:0007669"/>
    <property type="project" value="TreeGrafter"/>
</dbReference>
<dbReference type="PANTHER" id="PTHR11073:SF1">
    <property type="entry name" value="CALNEXIN 14D-RELATED"/>
    <property type="match status" value="1"/>
</dbReference>
<protein>
    <recommendedName>
        <fullName evidence="13">Calnexin</fullName>
    </recommendedName>
</protein>
<feature type="compositionally biased region" description="Basic and acidic residues" evidence="10">
    <location>
        <begin position="254"/>
        <end position="275"/>
    </location>
</feature>
<dbReference type="Gene3D" id="2.10.250.10">
    <property type="entry name" value="Calreticulin/calnexin, P domain"/>
    <property type="match status" value="1"/>
</dbReference>
<keyword evidence="7 9" id="KW-0143">Chaperone</keyword>
<dbReference type="SUPFAM" id="SSF63887">
    <property type="entry name" value="P-domain of calnexin/calreticulin"/>
    <property type="match status" value="1"/>
</dbReference>
<gene>
    <name evidence="11" type="ORF">PACTADRAFT_2666</name>
</gene>
<dbReference type="GO" id="GO:0005509">
    <property type="term" value="F:calcium ion binding"/>
    <property type="evidence" value="ECO:0007669"/>
    <property type="project" value="InterPro"/>
</dbReference>
<keyword evidence="12" id="KW-1185">Reference proteome</keyword>
<feature type="signal peptide" evidence="9">
    <location>
        <begin position="1"/>
        <end position="19"/>
    </location>
</feature>
<name>A0A1E4TX53_PACTA</name>
<feature type="transmembrane region" description="Helical" evidence="9">
    <location>
        <begin position="504"/>
        <end position="529"/>
    </location>
</feature>
<feature type="compositionally biased region" description="Low complexity" evidence="10">
    <location>
        <begin position="537"/>
        <end position="556"/>
    </location>
</feature>
<keyword evidence="3 9" id="KW-0812">Transmembrane</keyword>
<dbReference type="Gene3D" id="2.60.120.200">
    <property type="match status" value="1"/>
</dbReference>
<evidence type="ECO:0000313" key="12">
    <source>
        <dbReference type="Proteomes" id="UP000094236"/>
    </source>
</evidence>
<keyword evidence="5 9" id="KW-1133">Transmembrane helix</keyword>
<dbReference type="AlphaFoldDB" id="A0A1E4TX53"/>
<dbReference type="InterPro" id="IPR009033">
    <property type="entry name" value="Calreticulin/calnexin_P_dom_sf"/>
</dbReference>
<dbReference type="OrthoDB" id="1938156at2759"/>
<dbReference type="FunFam" id="2.10.250.10:FF:000001">
    <property type="entry name" value="Calnexin homolog"/>
    <property type="match status" value="1"/>
</dbReference>
<evidence type="ECO:0000256" key="5">
    <source>
        <dbReference type="ARBA" id="ARBA00022989"/>
    </source>
</evidence>
<dbReference type="PROSITE" id="PS00804">
    <property type="entry name" value="CALRETICULIN_2"/>
    <property type="match status" value="1"/>
</dbReference>
<dbReference type="STRING" id="669874.A0A1E4TX53"/>
<dbReference type="Proteomes" id="UP000094236">
    <property type="component" value="Unassembled WGS sequence"/>
</dbReference>
<comment type="subcellular location">
    <subcellularLocation>
        <location evidence="1">Endoplasmic reticulum membrane</location>
        <topology evidence="1">Single-pass type I membrane protein</topology>
    </subcellularLocation>
</comment>
<evidence type="ECO:0000256" key="1">
    <source>
        <dbReference type="ARBA" id="ARBA00004115"/>
    </source>
</evidence>
<evidence type="ECO:0000256" key="2">
    <source>
        <dbReference type="ARBA" id="ARBA00010983"/>
    </source>
</evidence>
<evidence type="ECO:0000256" key="3">
    <source>
        <dbReference type="ARBA" id="ARBA00022692"/>
    </source>
</evidence>
<dbReference type="PANTHER" id="PTHR11073">
    <property type="entry name" value="CALRETICULIN AND CALNEXIN"/>
    <property type="match status" value="1"/>
</dbReference>
<dbReference type="FunFam" id="2.60.120.200:FF:000011">
    <property type="entry name" value="Probable calnexin"/>
    <property type="match status" value="1"/>
</dbReference>
<evidence type="ECO:0000256" key="9">
    <source>
        <dbReference type="RuleBase" id="RU362126"/>
    </source>
</evidence>
<evidence type="ECO:0000256" key="7">
    <source>
        <dbReference type="ARBA" id="ARBA00023186"/>
    </source>
</evidence>